<evidence type="ECO:0000256" key="1">
    <source>
        <dbReference type="ARBA" id="ARBA00022553"/>
    </source>
</evidence>
<gene>
    <name evidence="8" type="ORF">GJR97_10800</name>
</gene>
<keyword evidence="9" id="KW-1185">Reference proteome</keyword>
<keyword evidence="4" id="KW-0804">Transcription</keyword>
<dbReference type="SUPFAM" id="SSF52172">
    <property type="entry name" value="CheY-like"/>
    <property type="match status" value="1"/>
</dbReference>
<evidence type="ECO:0000256" key="3">
    <source>
        <dbReference type="ARBA" id="ARBA00023125"/>
    </source>
</evidence>
<dbReference type="SMART" id="SM00448">
    <property type="entry name" value="REC"/>
    <property type="match status" value="1"/>
</dbReference>
<dbReference type="Pfam" id="PF00196">
    <property type="entry name" value="GerE"/>
    <property type="match status" value="1"/>
</dbReference>
<proteinExistence type="predicted"/>
<evidence type="ECO:0000259" key="6">
    <source>
        <dbReference type="PROSITE" id="PS50043"/>
    </source>
</evidence>
<dbReference type="InterPro" id="IPR016032">
    <property type="entry name" value="Sig_transdc_resp-reg_C-effctor"/>
</dbReference>
<dbReference type="AlphaFoldDB" id="A0A6L5R2F4"/>
<dbReference type="GO" id="GO:0003677">
    <property type="term" value="F:DNA binding"/>
    <property type="evidence" value="ECO:0007669"/>
    <property type="project" value="UniProtKB-KW"/>
</dbReference>
<sequence length="214" mass="22381">MTRLILADDHELLRSGLVSILESDPDLEVVAVCDDGPTTVAEAARLQPDLVLMDVEMPGGDGITAIAPVLTAAPSARVMVLTMFDLDDYVAGALRAGASGFLIKTTPPRELIAAVKACAAGESTFGPSVMARLVQSYVERPTAEAAPAGAAELTPREREVLRAMARGLSNAEIGAELFLAETTVKTHVARVLLKLGVRDRVQAVVVAHTSGLAD</sequence>
<dbReference type="GO" id="GO:0000160">
    <property type="term" value="P:phosphorelay signal transduction system"/>
    <property type="evidence" value="ECO:0007669"/>
    <property type="project" value="InterPro"/>
</dbReference>
<dbReference type="InterPro" id="IPR058245">
    <property type="entry name" value="NreC/VraR/RcsB-like_REC"/>
</dbReference>
<dbReference type="RefSeq" id="WP_324613403.1">
    <property type="nucleotide sequence ID" value="NZ_WKJD01000016.1"/>
</dbReference>
<dbReference type="PROSITE" id="PS50043">
    <property type="entry name" value="HTH_LUXR_2"/>
    <property type="match status" value="1"/>
</dbReference>
<evidence type="ECO:0000259" key="7">
    <source>
        <dbReference type="PROSITE" id="PS50110"/>
    </source>
</evidence>
<dbReference type="GO" id="GO:0006355">
    <property type="term" value="P:regulation of DNA-templated transcription"/>
    <property type="evidence" value="ECO:0007669"/>
    <property type="project" value="InterPro"/>
</dbReference>
<feature type="modified residue" description="4-aspartylphosphate" evidence="5">
    <location>
        <position position="54"/>
    </location>
</feature>
<dbReference type="InterPro" id="IPR039420">
    <property type="entry name" value="WalR-like"/>
</dbReference>
<dbReference type="PANTHER" id="PTHR43214:SF24">
    <property type="entry name" value="TRANSCRIPTIONAL REGULATORY PROTEIN NARL-RELATED"/>
    <property type="match status" value="1"/>
</dbReference>
<evidence type="ECO:0000256" key="2">
    <source>
        <dbReference type="ARBA" id="ARBA00023015"/>
    </source>
</evidence>
<dbReference type="CDD" id="cd17535">
    <property type="entry name" value="REC_NarL-like"/>
    <property type="match status" value="1"/>
</dbReference>
<reference evidence="8 9" key="1">
    <citation type="submission" date="2019-11" db="EMBL/GenBank/DDBJ databases">
        <title>Agromyces kandeliae sp. nov., isolated from mangrove soil.</title>
        <authorList>
            <person name="Wang R."/>
        </authorList>
    </citation>
    <scope>NUCLEOTIDE SEQUENCE [LARGE SCALE GENOMIC DNA]</scope>
    <source>
        <strain evidence="8 9">Q22</strain>
    </source>
</reference>
<evidence type="ECO:0000256" key="4">
    <source>
        <dbReference type="ARBA" id="ARBA00023163"/>
    </source>
</evidence>
<dbReference type="PROSITE" id="PS00622">
    <property type="entry name" value="HTH_LUXR_1"/>
    <property type="match status" value="1"/>
</dbReference>
<dbReference type="SMART" id="SM00421">
    <property type="entry name" value="HTH_LUXR"/>
    <property type="match status" value="1"/>
</dbReference>
<dbReference type="SUPFAM" id="SSF46894">
    <property type="entry name" value="C-terminal effector domain of the bipartite response regulators"/>
    <property type="match status" value="1"/>
</dbReference>
<dbReference type="EMBL" id="WKJD01000016">
    <property type="protein sequence ID" value="MRX44213.1"/>
    <property type="molecule type" value="Genomic_DNA"/>
</dbReference>
<protein>
    <submittedName>
        <fullName evidence="8">Response regulator</fullName>
    </submittedName>
</protein>
<accession>A0A6L5R2F4</accession>
<dbReference type="PROSITE" id="PS50110">
    <property type="entry name" value="RESPONSE_REGULATORY"/>
    <property type="match status" value="1"/>
</dbReference>
<feature type="domain" description="HTH luxR-type" evidence="6">
    <location>
        <begin position="146"/>
        <end position="211"/>
    </location>
</feature>
<dbReference type="Gene3D" id="3.40.50.2300">
    <property type="match status" value="1"/>
</dbReference>
<dbReference type="InterPro" id="IPR001789">
    <property type="entry name" value="Sig_transdc_resp-reg_receiver"/>
</dbReference>
<dbReference type="PRINTS" id="PR00038">
    <property type="entry name" value="HTHLUXR"/>
</dbReference>
<keyword evidence="3" id="KW-0238">DNA-binding</keyword>
<dbReference type="PANTHER" id="PTHR43214">
    <property type="entry name" value="TWO-COMPONENT RESPONSE REGULATOR"/>
    <property type="match status" value="1"/>
</dbReference>
<evidence type="ECO:0000313" key="8">
    <source>
        <dbReference type="EMBL" id="MRX44213.1"/>
    </source>
</evidence>
<keyword evidence="1 5" id="KW-0597">Phosphoprotein</keyword>
<comment type="caution">
    <text evidence="8">The sequence shown here is derived from an EMBL/GenBank/DDBJ whole genome shotgun (WGS) entry which is preliminary data.</text>
</comment>
<dbReference type="InterPro" id="IPR011006">
    <property type="entry name" value="CheY-like_superfamily"/>
</dbReference>
<feature type="domain" description="Response regulatory" evidence="7">
    <location>
        <begin position="3"/>
        <end position="119"/>
    </location>
</feature>
<organism evidence="8 9">
    <name type="scientific">Agromyces kandeliae</name>
    <dbReference type="NCBI Taxonomy" id="2666141"/>
    <lineage>
        <taxon>Bacteria</taxon>
        <taxon>Bacillati</taxon>
        <taxon>Actinomycetota</taxon>
        <taxon>Actinomycetes</taxon>
        <taxon>Micrococcales</taxon>
        <taxon>Microbacteriaceae</taxon>
        <taxon>Agromyces</taxon>
    </lineage>
</organism>
<dbReference type="Proteomes" id="UP000476511">
    <property type="component" value="Unassembled WGS sequence"/>
</dbReference>
<evidence type="ECO:0000256" key="5">
    <source>
        <dbReference type="PROSITE-ProRule" id="PRU00169"/>
    </source>
</evidence>
<name>A0A6L5R2F4_9MICO</name>
<dbReference type="Pfam" id="PF00072">
    <property type="entry name" value="Response_reg"/>
    <property type="match status" value="1"/>
</dbReference>
<dbReference type="CDD" id="cd06170">
    <property type="entry name" value="LuxR_C_like"/>
    <property type="match status" value="1"/>
</dbReference>
<keyword evidence="2" id="KW-0805">Transcription regulation</keyword>
<evidence type="ECO:0000313" key="9">
    <source>
        <dbReference type="Proteomes" id="UP000476511"/>
    </source>
</evidence>
<dbReference type="InterPro" id="IPR000792">
    <property type="entry name" value="Tscrpt_reg_LuxR_C"/>
</dbReference>